<evidence type="ECO:0000256" key="3">
    <source>
        <dbReference type="ARBA" id="ARBA00022691"/>
    </source>
</evidence>
<keyword evidence="6" id="KW-0963">Cytoplasm</keyword>
<dbReference type="SUPFAM" id="SSF53335">
    <property type="entry name" value="S-adenosyl-L-methionine-dependent methyltransferases"/>
    <property type="match status" value="1"/>
</dbReference>
<dbReference type="PANTHER" id="PTHR23245">
    <property type="entry name" value="TRNA METHYLTRANSFERASE"/>
    <property type="match status" value="1"/>
</dbReference>
<keyword evidence="3 6" id="KW-0949">S-adenosyl-L-methionine</keyword>
<evidence type="ECO:0000259" key="7">
    <source>
        <dbReference type="PROSITE" id="PS51684"/>
    </source>
</evidence>
<dbReference type="GO" id="GO:0008175">
    <property type="term" value="F:tRNA methyltransferase activity"/>
    <property type="evidence" value="ECO:0007669"/>
    <property type="project" value="TreeGrafter"/>
</dbReference>
<organism evidence="8 9">
    <name type="scientific">Hypocrea jecorina (strain ATCC 56765 / BCRC 32924 / NRRL 11460 / Rut C-30)</name>
    <name type="common">Trichoderma reesei</name>
    <dbReference type="NCBI Taxonomy" id="1344414"/>
    <lineage>
        <taxon>Eukaryota</taxon>
        <taxon>Fungi</taxon>
        <taxon>Dikarya</taxon>
        <taxon>Ascomycota</taxon>
        <taxon>Pezizomycotina</taxon>
        <taxon>Sordariomycetes</taxon>
        <taxon>Hypocreomycetidae</taxon>
        <taxon>Hypocreales</taxon>
        <taxon>Hypocreaceae</taxon>
        <taxon>Trichoderma</taxon>
    </lineage>
</organism>
<feature type="domain" description="SAM-dependent methyltransferase TRM5/TYW2-type" evidence="7">
    <location>
        <begin position="102"/>
        <end position="398"/>
    </location>
</feature>
<sequence>MEPHQSGNQNCHRKSKQRQVNPITAAALTWIATTLSPTNSDNNDQDSRFEQLLSSAPKRFTIYEPLALLPTGSFASEPWASVLQTCDEAARNSLWSSILEQISKAGQGKVTHLAVNEGIPLHKDGEEAENVRRSPSGLKLLFGDFGPAGVVGEEGDEEKEPTERDFEEAFWVGTKQNGIVQTWAPRWTMFSRGNVKEKARVLGGGDRWAVDMYAGIGYFVFSYAKLGMRVLCWEINPWSVEGLRRGALANKWTVRVVQGEDLKLSMEALLASGEQIVIFLESNERAGERIQEAQARGLVRDIEHVNGGFLPTSEPVWRSAWEMTGLTEEAAWLHLHENVGVEDITSRRMSIQGMFEAWAAEDGSSGRRRRVPRVEHVEQVKTFAPGVWHCVFDVCITSSMSISSSSSISNNST</sequence>
<dbReference type="InterPro" id="IPR056743">
    <property type="entry name" value="TRM5-TYW2-like_MTfase"/>
</dbReference>
<dbReference type="Gene3D" id="3.40.50.150">
    <property type="entry name" value="Vaccinia Virus protein VP39"/>
    <property type="match status" value="1"/>
</dbReference>
<evidence type="ECO:0000313" key="8">
    <source>
        <dbReference type="EMBL" id="ETS02114.1"/>
    </source>
</evidence>
<gene>
    <name evidence="8" type="ORF">M419DRAFT_79027</name>
</gene>
<dbReference type="GO" id="GO:0102522">
    <property type="term" value="F:tRNA 4-demethylwyosine alpha-amino-alpha-carboxypropyltransferase activity"/>
    <property type="evidence" value="ECO:0007669"/>
    <property type="project" value="UniProtKB-EC"/>
</dbReference>
<dbReference type="Pfam" id="PF02475">
    <property type="entry name" value="TRM5-TYW2_MTfase"/>
    <property type="match status" value="1"/>
</dbReference>
<dbReference type="UniPathway" id="UPA00375"/>
<evidence type="ECO:0000256" key="1">
    <source>
        <dbReference type="ARBA" id="ARBA00004797"/>
    </source>
</evidence>
<evidence type="ECO:0000256" key="4">
    <source>
        <dbReference type="ARBA" id="ARBA00022694"/>
    </source>
</evidence>
<evidence type="ECO:0000256" key="2">
    <source>
        <dbReference type="ARBA" id="ARBA00022679"/>
    </source>
</evidence>
<dbReference type="PROSITE" id="PS51684">
    <property type="entry name" value="SAM_MT_TRM5_TYW2"/>
    <property type="match status" value="1"/>
</dbReference>
<evidence type="ECO:0000256" key="5">
    <source>
        <dbReference type="ARBA" id="ARBA00049400"/>
    </source>
</evidence>
<comment type="pathway">
    <text evidence="1 6">tRNA modification; wybutosine-tRNA(Phe) biosynthesis.</text>
</comment>
<dbReference type="InterPro" id="IPR030382">
    <property type="entry name" value="MeTrfase_TRM5/TYW2"/>
</dbReference>
<dbReference type="AlphaFoldDB" id="A0A024S9U1"/>
<evidence type="ECO:0000256" key="6">
    <source>
        <dbReference type="PIRNR" id="PIRNR038972"/>
    </source>
</evidence>
<dbReference type="Proteomes" id="UP000024376">
    <property type="component" value="Unassembled WGS sequence"/>
</dbReference>
<keyword evidence="4 6" id="KW-0819">tRNA processing</keyword>
<comment type="function">
    <text evidence="6">S-adenosyl-L-methionine-dependent transferase that acts as a component of the wybutosine biosynthesis pathway. Wybutosine is a hyper modified guanosine with a tricyclic base found at the 3'-position adjacent to the anticodon of eukaryotic phenylalanine tRNA. Catalyzes the transfer of the alpha-amino-alpha-carboxypropyl (acp) group from S-adenosyl-L-methionine to the C-7 position of 4-demethylwyosine (imG-14) to produce wybutosine-86.</text>
</comment>
<proteinExistence type="inferred from homology"/>
<dbReference type="InterPro" id="IPR026274">
    <property type="entry name" value="tRNA_wybutosine_synth_prot_2"/>
</dbReference>
<dbReference type="GO" id="GO:0008757">
    <property type="term" value="F:S-adenosylmethionine-dependent methyltransferase activity"/>
    <property type="evidence" value="ECO:0007669"/>
    <property type="project" value="InterPro"/>
</dbReference>
<protein>
    <recommendedName>
        <fullName evidence="6">tRNA wybutosine-synthesizing protein 2</fullName>
        <shortName evidence="6">tRNA-yW-synthesizing protein 2</shortName>
    </recommendedName>
    <alternativeName>
        <fullName evidence="6">tRNA(Phe) (4-demethylwyosine(37)-C(7)) aminocarboxypropyltransferase</fullName>
    </alternativeName>
</protein>
<dbReference type="PANTHER" id="PTHR23245:SF25">
    <property type="entry name" value="TRNA WYBUTOSINE-SYNTHESIZING PROTEIN 2 HOMOLOG"/>
    <property type="match status" value="1"/>
</dbReference>
<dbReference type="OrthoDB" id="2387925at2759"/>
<dbReference type="GO" id="GO:0030488">
    <property type="term" value="P:tRNA methylation"/>
    <property type="evidence" value="ECO:0007669"/>
    <property type="project" value="TreeGrafter"/>
</dbReference>
<dbReference type="PIRSF" id="PIRSF038972">
    <property type="entry name" value="Trm12"/>
    <property type="match status" value="1"/>
</dbReference>
<name>A0A024S9U1_HYPJR</name>
<dbReference type="InterPro" id="IPR029063">
    <property type="entry name" value="SAM-dependent_MTases_sf"/>
</dbReference>
<comment type="catalytic activity">
    <reaction evidence="5">
        <text>4-demethylwyosine(37) in tRNA(Phe) + S-adenosyl-L-methionine = 4-demethyl-7-[(3S)-3-amino-3-carboxypropyl]wyosine(37) in tRNA(Phe) + S-methyl-5'-thioadenosine + H(+)</text>
        <dbReference type="Rhea" id="RHEA:36355"/>
        <dbReference type="Rhea" id="RHEA-COMP:10164"/>
        <dbReference type="Rhea" id="RHEA-COMP:10378"/>
        <dbReference type="ChEBI" id="CHEBI:15378"/>
        <dbReference type="ChEBI" id="CHEBI:17509"/>
        <dbReference type="ChEBI" id="CHEBI:59789"/>
        <dbReference type="ChEBI" id="CHEBI:64315"/>
        <dbReference type="ChEBI" id="CHEBI:73550"/>
        <dbReference type="EC" id="2.5.1.114"/>
    </reaction>
</comment>
<evidence type="ECO:0000313" key="9">
    <source>
        <dbReference type="Proteomes" id="UP000024376"/>
    </source>
</evidence>
<comment type="subcellular location">
    <subcellularLocation>
        <location evidence="6">Cytoplasm</location>
    </subcellularLocation>
</comment>
<keyword evidence="2 6" id="KW-0808">Transferase</keyword>
<dbReference type="HOGENOM" id="CLU_023588_0_0_1"/>
<accession>A0A024S9U1</accession>
<dbReference type="EMBL" id="KI911146">
    <property type="protein sequence ID" value="ETS02114.1"/>
    <property type="molecule type" value="Genomic_DNA"/>
</dbReference>
<comment type="similarity">
    <text evidence="6">Belongs to the class I-like SAM-binding methyltransferase superfamily. TRM5/TYW2 family.</text>
</comment>
<dbReference type="GO" id="GO:0031591">
    <property type="term" value="P:wybutosine biosynthetic process"/>
    <property type="evidence" value="ECO:0007669"/>
    <property type="project" value="InterPro"/>
</dbReference>
<dbReference type="KEGG" id="trr:M419DRAFT_79027"/>
<dbReference type="GO" id="GO:0005737">
    <property type="term" value="C:cytoplasm"/>
    <property type="evidence" value="ECO:0007669"/>
    <property type="project" value="UniProtKB-SubCell"/>
</dbReference>
<reference evidence="9" key="1">
    <citation type="journal article" date="2013" name="Ind. Biotechnol.">
        <title>Comparative genomics analysis of Trichoderma reesei strains.</title>
        <authorList>
            <person name="Koike H."/>
            <person name="Aerts A."/>
            <person name="LaButti K."/>
            <person name="Grigoriev I.V."/>
            <person name="Baker S.E."/>
        </authorList>
    </citation>
    <scope>NUCLEOTIDE SEQUENCE [LARGE SCALE GENOMIC DNA]</scope>
    <source>
        <strain evidence="9">ATCC 56765 / BCRC 32924 / NRRL 11460 / Rut C-30</strain>
    </source>
</reference>